<dbReference type="GO" id="GO:0062054">
    <property type="term" value="F:fluoride channel activity"/>
    <property type="evidence" value="ECO:0007669"/>
    <property type="project" value="UniProtKB-UniRule"/>
</dbReference>
<evidence type="ECO:0000313" key="14">
    <source>
        <dbReference type="Proteomes" id="UP000315167"/>
    </source>
</evidence>
<keyword evidence="4 12" id="KW-0812">Transmembrane</keyword>
<keyword evidence="14" id="KW-1185">Reference proteome</keyword>
<evidence type="ECO:0000256" key="5">
    <source>
        <dbReference type="ARBA" id="ARBA00022989"/>
    </source>
</evidence>
<dbReference type="GO" id="GO:0140114">
    <property type="term" value="P:cellular detoxification of fluoride"/>
    <property type="evidence" value="ECO:0007669"/>
    <property type="project" value="UniProtKB-UniRule"/>
</dbReference>
<dbReference type="InterPro" id="IPR003691">
    <property type="entry name" value="FluC"/>
</dbReference>
<keyword evidence="12" id="KW-0479">Metal-binding</keyword>
<evidence type="ECO:0000256" key="11">
    <source>
        <dbReference type="ARBA" id="ARBA00035585"/>
    </source>
</evidence>
<keyword evidence="2 12" id="KW-1003">Cell membrane</keyword>
<reference evidence="13 14" key="1">
    <citation type="journal article" date="2015" name="Stand. Genomic Sci.">
        <title>Genomic Encyclopedia of Bacterial and Archaeal Type Strains, Phase III: the genomes of soil and plant-associated and newly described type strains.</title>
        <authorList>
            <person name="Whitman W.B."/>
            <person name="Woyke T."/>
            <person name="Klenk H.P."/>
            <person name="Zhou Y."/>
            <person name="Lilburn T.G."/>
            <person name="Beck B.J."/>
            <person name="De Vos P."/>
            <person name="Vandamme P."/>
            <person name="Eisen J.A."/>
            <person name="Garrity G."/>
            <person name="Hugenholtz P."/>
            <person name="Kyrpides N.C."/>
        </authorList>
    </citation>
    <scope>NUCLEOTIDE SEQUENCE [LARGE SCALE GENOMIC DNA]</scope>
    <source>
        <strain evidence="13 14">CGMCC 1.10821</strain>
    </source>
</reference>
<evidence type="ECO:0000256" key="7">
    <source>
        <dbReference type="ARBA" id="ARBA00023065"/>
    </source>
</evidence>
<dbReference type="OrthoDB" id="9806299at2"/>
<comment type="similarity">
    <text evidence="10 12">Belongs to the fluoride channel Fluc/FEX (TC 1.A.43) family.</text>
</comment>
<evidence type="ECO:0000256" key="12">
    <source>
        <dbReference type="HAMAP-Rule" id="MF_00454"/>
    </source>
</evidence>
<dbReference type="EMBL" id="VLKN01000003">
    <property type="protein sequence ID" value="TWI03824.1"/>
    <property type="molecule type" value="Genomic_DNA"/>
</dbReference>
<evidence type="ECO:0000256" key="8">
    <source>
        <dbReference type="ARBA" id="ARBA00023136"/>
    </source>
</evidence>
<sequence>MNLGLWWQQLLLVMAGGALGAGGRFWLTGVLLRQLGSGFPWGTLAANLAGSFAAGYLAIWLEDKGPSALYLRAFLIVGLLGGLTTYSALMLECLLFARSQRSTMMLMYLAVTLFAGLALVLLGARVAMQLRPLA</sequence>
<dbReference type="NCBIfam" id="NF010814">
    <property type="entry name" value="PRK14218.1"/>
    <property type="match status" value="1"/>
</dbReference>
<dbReference type="PANTHER" id="PTHR28259:SF1">
    <property type="entry name" value="FLUORIDE EXPORT PROTEIN 1-RELATED"/>
    <property type="match status" value="1"/>
</dbReference>
<accession>A0A562L8M5</accession>
<feature type="transmembrane region" description="Helical" evidence="12">
    <location>
        <begin position="106"/>
        <end position="128"/>
    </location>
</feature>
<feature type="transmembrane region" description="Helical" evidence="12">
    <location>
        <begin position="39"/>
        <end position="61"/>
    </location>
</feature>
<evidence type="ECO:0000256" key="6">
    <source>
        <dbReference type="ARBA" id="ARBA00023053"/>
    </source>
</evidence>
<keyword evidence="12" id="KW-0813">Transport</keyword>
<keyword evidence="8 12" id="KW-0472">Membrane</keyword>
<feature type="transmembrane region" description="Helical" evidence="12">
    <location>
        <begin position="73"/>
        <end position="94"/>
    </location>
</feature>
<comment type="function">
    <text evidence="12">Fluoride-specific ion channel. Important for reducing fluoride concentration in the cell, thus reducing its toxicity.</text>
</comment>
<keyword evidence="6 12" id="KW-0915">Sodium</keyword>
<dbReference type="GO" id="GO:0046872">
    <property type="term" value="F:metal ion binding"/>
    <property type="evidence" value="ECO:0007669"/>
    <property type="project" value="UniProtKB-KW"/>
</dbReference>
<protein>
    <recommendedName>
        <fullName evidence="12">Fluoride-specific ion channel FluC</fullName>
    </recommendedName>
</protein>
<dbReference type="PANTHER" id="PTHR28259">
    <property type="entry name" value="FLUORIDE EXPORT PROTEIN 1-RELATED"/>
    <property type="match status" value="1"/>
</dbReference>
<dbReference type="RefSeq" id="WP_144899115.1">
    <property type="nucleotide sequence ID" value="NZ_VLKN01000003.1"/>
</dbReference>
<dbReference type="Proteomes" id="UP000315167">
    <property type="component" value="Unassembled WGS sequence"/>
</dbReference>
<comment type="subcellular location">
    <subcellularLocation>
        <location evidence="1 12">Cell membrane</location>
        <topology evidence="1 12">Multi-pass membrane protein</topology>
    </subcellularLocation>
</comment>
<feature type="binding site" evidence="12">
    <location>
        <position position="84"/>
    </location>
    <ligand>
        <name>Na(+)</name>
        <dbReference type="ChEBI" id="CHEBI:29101"/>
        <note>structural</note>
    </ligand>
</feature>
<dbReference type="Pfam" id="PF02537">
    <property type="entry name" value="CRCB"/>
    <property type="match status" value="1"/>
</dbReference>
<comment type="catalytic activity">
    <reaction evidence="11">
        <text>fluoride(in) = fluoride(out)</text>
        <dbReference type="Rhea" id="RHEA:76159"/>
        <dbReference type="ChEBI" id="CHEBI:17051"/>
    </reaction>
    <physiologicalReaction direction="left-to-right" evidence="11">
        <dbReference type="Rhea" id="RHEA:76160"/>
    </physiologicalReaction>
</comment>
<keyword evidence="3" id="KW-0997">Cell inner membrane</keyword>
<evidence type="ECO:0000256" key="2">
    <source>
        <dbReference type="ARBA" id="ARBA00022475"/>
    </source>
</evidence>
<comment type="activity regulation">
    <text evidence="12">Na(+) is not transported, but it plays an essential structural role and its presence is essential for fluoride channel function.</text>
</comment>
<dbReference type="GO" id="GO:0005886">
    <property type="term" value="C:plasma membrane"/>
    <property type="evidence" value="ECO:0007669"/>
    <property type="project" value="UniProtKB-SubCell"/>
</dbReference>
<proteinExistence type="inferred from homology"/>
<dbReference type="AlphaFoldDB" id="A0A562L8M5"/>
<gene>
    <name evidence="12" type="primary">fluC</name>
    <name evidence="12" type="synonym">crcB</name>
    <name evidence="13" type="ORF">IP90_01640</name>
</gene>
<evidence type="ECO:0000256" key="10">
    <source>
        <dbReference type="ARBA" id="ARBA00035120"/>
    </source>
</evidence>
<feature type="transmembrane region" description="Helical" evidence="12">
    <location>
        <begin position="6"/>
        <end position="27"/>
    </location>
</feature>
<evidence type="ECO:0000256" key="4">
    <source>
        <dbReference type="ARBA" id="ARBA00022692"/>
    </source>
</evidence>
<evidence type="ECO:0000256" key="9">
    <source>
        <dbReference type="ARBA" id="ARBA00023303"/>
    </source>
</evidence>
<evidence type="ECO:0000256" key="1">
    <source>
        <dbReference type="ARBA" id="ARBA00004651"/>
    </source>
</evidence>
<feature type="binding site" evidence="12">
    <location>
        <position position="81"/>
    </location>
    <ligand>
        <name>Na(+)</name>
        <dbReference type="ChEBI" id="CHEBI:29101"/>
        <note>structural</note>
    </ligand>
</feature>
<name>A0A562L8M5_9GAMM</name>
<evidence type="ECO:0000313" key="13">
    <source>
        <dbReference type="EMBL" id="TWI03824.1"/>
    </source>
</evidence>
<keyword evidence="5 12" id="KW-1133">Transmembrane helix</keyword>
<keyword evidence="7 12" id="KW-0406">Ion transport</keyword>
<dbReference type="HAMAP" id="MF_00454">
    <property type="entry name" value="FluC"/>
    <property type="match status" value="1"/>
</dbReference>
<evidence type="ECO:0000256" key="3">
    <source>
        <dbReference type="ARBA" id="ARBA00022519"/>
    </source>
</evidence>
<organism evidence="13 14">
    <name type="scientific">Luteimonas cucumeris</name>
    <dbReference type="NCBI Taxonomy" id="985012"/>
    <lineage>
        <taxon>Bacteria</taxon>
        <taxon>Pseudomonadati</taxon>
        <taxon>Pseudomonadota</taxon>
        <taxon>Gammaproteobacteria</taxon>
        <taxon>Lysobacterales</taxon>
        <taxon>Lysobacteraceae</taxon>
        <taxon>Luteimonas</taxon>
    </lineage>
</organism>
<comment type="caution">
    <text evidence="13">The sequence shown here is derived from an EMBL/GenBank/DDBJ whole genome shotgun (WGS) entry which is preliminary data.</text>
</comment>
<keyword evidence="9 12" id="KW-0407">Ion channel</keyword>